<dbReference type="STRING" id="1237149.C900_04100"/>
<proteinExistence type="predicted"/>
<dbReference type="OrthoDB" id="6902891at2"/>
<organism evidence="2 3">
    <name type="scientific">Fulvivirga imtechensis AK7</name>
    <dbReference type="NCBI Taxonomy" id="1237149"/>
    <lineage>
        <taxon>Bacteria</taxon>
        <taxon>Pseudomonadati</taxon>
        <taxon>Bacteroidota</taxon>
        <taxon>Cytophagia</taxon>
        <taxon>Cytophagales</taxon>
        <taxon>Fulvivirgaceae</taxon>
        <taxon>Fulvivirga</taxon>
    </lineage>
</organism>
<sequence>MKKVFAPGDKKKYSFVVTKNDVAAFNNEVVHEVCSTFALAREIECSTRLFVLDMKDADEEGIGTRLEINHKGPAFVGETLEIEATVMSFEKNELLCTYKASVGGRLIAEGITGQKILKRERISQIFSTVQRK</sequence>
<dbReference type="Pfam" id="PF22636">
    <property type="entry name" value="FlK"/>
    <property type="match status" value="1"/>
</dbReference>
<keyword evidence="3" id="KW-1185">Reference proteome</keyword>
<feature type="domain" description="Fluoroacetyl-CoA-specific thioesterase-like" evidence="1">
    <location>
        <begin position="17"/>
        <end position="120"/>
    </location>
</feature>
<evidence type="ECO:0000313" key="2">
    <source>
        <dbReference type="EMBL" id="ELR70103.1"/>
    </source>
</evidence>
<dbReference type="RefSeq" id="WP_009581518.1">
    <property type="nucleotide sequence ID" value="NZ_AMZN01000056.1"/>
</dbReference>
<accession>L8JPG4</accession>
<dbReference type="InterPro" id="IPR054485">
    <property type="entry name" value="FlK-like_dom"/>
</dbReference>
<dbReference type="InterPro" id="IPR029069">
    <property type="entry name" value="HotDog_dom_sf"/>
</dbReference>
<name>L8JPG4_9BACT</name>
<dbReference type="PANTHER" id="PTHR36934">
    <property type="entry name" value="BLR0278 PROTEIN"/>
    <property type="match status" value="1"/>
</dbReference>
<dbReference type="AlphaFoldDB" id="L8JPG4"/>
<gene>
    <name evidence="2" type="ORF">C900_04100</name>
</gene>
<dbReference type="PANTHER" id="PTHR36934:SF1">
    <property type="entry name" value="THIOESTERASE DOMAIN-CONTAINING PROTEIN"/>
    <property type="match status" value="1"/>
</dbReference>
<protein>
    <recommendedName>
        <fullName evidence="1">Fluoroacetyl-CoA-specific thioesterase-like domain-containing protein</fullName>
    </recommendedName>
</protein>
<dbReference type="EMBL" id="AMZN01000056">
    <property type="protein sequence ID" value="ELR70103.1"/>
    <property type="molecule type" value="Genomic_DNA"/>
</dbReference>
<dbReference type="InterPro" id="IPR025540">
    <property type="entry name" value="FlK"/>
</dbReference>
<dbReference type="eggNOG" id="COG5496">
    <property type="taxonomic scope" value="Bacteria"/>
</dbReference>
<comment type="caution">
    <text evidence="2">The sequence shown here is derived from an EMBL/GenBank/DDBJ whole genome shotgun (WGS) entry which is preliminary data.</text>
</comment>
<evidence type="ECO:0000313" key="3">
    <source>
        <dbReference type="Proteomes" id="UP000011135"/>
    </source>
</evidence>
<dbReference type="SUPFAM" id="SSF54637">
    <property type="entry name" value="Thioesterase/thiol ester dehydrase-isomerase"/>
    <property type="match status" value="1"/>
</dbReference>
<dbReference type="Proteomes" id="UP000011135">
    <property type="component" value="Unassembled WGS sequence"/>
</dbReference>
<evidence type="ECO:0000259" key="1">
    <source>
        <dbReference type="Pfam" id="PF22636"/>
    </source>
</evidence>
<dbReference type="Gene3D" id="3.10.129.10">
    <property type="entry name" value="Hotdog Thioesterase"/>
    <property type="match status" value="1"/>
</dbReference>
<reference evidence="2 3" key="1">
    <citation type="submission" date="2012-12" db="EMBL/GenBank/DDBJ databases">
        <title>Genome assembly of Fulvivirga imtechensis AK7.</title>
        <authorList>
            <person name="Nupur N."/>
            <person name="Khatri I."/>
            <person name="Kumar R."/>
            <person name="Subramanian S."/>
            <person name="Pinnaka A."/>
        </authorList>
    </citation>
    <scope>NUCLEOTIDE SEQUENCE [LARGE SCALE GENOMIC DNA]</scope>
    <source>
        <strain evidence="2 3">AK7</strain>
    </source>
</reference>